<evidence type="ECO:0000313" key="10">
    <source>
        <dbReference type="Proteomes" id="UP000094112"/>
    </source>
</evidence>
<dbReference type="PROSITE" id="PS00758">
    <property type="entry name" value="ARGE_DAPE_CPG2_1"/>
    <property type="match status" value="1"/>
</dbReference>
<dbReference type="Gene3D" id="3.30.70.360">
    <property type="match status" value="1"/>
</dbReference>
<feature type="binding site" evidence="7">
    <location>
        <position position="539"/>
    </location>
    <ligand>
        <name>Zn(2+)</name>
        <dbReference type="ChEBI" id="CHEBI:29105"/>
        <label>1</label>
    </ligand>
</feature>
<dbReference type="SUPFAM" id="SSF55031">
    <property type="entry name" value="Bacterial exopeptidase dimerisation domain"/>
    <property type="match status" value="1"/>
</dbReference>
<evidence type="ECO:0000256" key="4">
    <source>
        <dbReference type="ARBA" id="ARBA00022801"/>
    </source>
</evidence>
<dbReference type="Gene3D" id="1.10.150.900">
    <property type="match status" value="1"/>
</dbReference>
<dbReference type="InterPro" id="IPR047177">
    <property type="entry name" value="Pept_M20A"/>
</dbReference>
<proteinExistence type="inferred from homology"/>
<feature type="active site" evidence="6">
    <location>
        <position position="165"/>
    </location>
</feature>
<keyword evidence="3 7" id="KW-0479">Metal-binding</keyword>
<dbReference type="GO" id="GO:0000328">
    <property type="term" value="C:fungal-type vacuole lumen"/>
    <property type="evidence" value="ECO:0007669"/>
    <property type="project" value="TreeGrafter"/>
</dbReference>
<feature type="binding site" evidence="7">
    <location>
        <position position="198"/>
    </location>
    <ligand>
        <name>Zn(2+)</name>
        <dbReference type="ChEBI" id="CHEBI:29105"/>
        <label>1</label>
    </ligand>
</feature>
<evidence type="ECO:0000256" key="3">
    <source>
        <dbReference type="ARBA" id="ARBA00022723"/>
    </source>
</evidence>
<feature type="binding site" evidence="7">
    <location>
        <position position="260"/>
    </location>
    <ligand>
        <name>Zn(2+)</name>
        <dbReference type="ChEBI" id="CHEBI:29105"/>
        <label>2</label>
    </ligand>
</feature>
<comment type="similarity">
    <text evidence="1">Belongs to the peptidase M20A family.</text>
</comment>
<dbReference type="InterPro" id="IPR011650">
    <property type="entry name" value="Peptidase_M20_dimer"/>
</dbReference>
<feature type="domain" description="Peptidase M20 dimerisation" evidence="8">
    <location>
        <begin position="278"/>
        <end position="433"/>
    </location>
</feature>
<dbReference type="Pfam" id="PF07687">
    <property type="entry name" value="M20_dimer"/>
    <property type="match status" value="1"/>
</dbReference>
<sequence>MTEFQPVTTPVKKRKLNIYKKILASIVLGGLFIYQASNHIKSCSQTDNTIYDETTPVVAVRPPNYNSDFNSAFKNYFDEEFRNKSIAKLAGAVRIETESYDNGQSPVDDITNWIKFYKLHDYLKDTFPLVYETLKVETVDKISLLYTWEGSDPDLKPLLLTAHQDVVPVEPKTKNLWTHDPYGGVFDGEYLWGRGSSDCKNLLIGTLEAVEQLIKDGFKPTRSIILGFGNDEESTGFGASALNRTITERYGSDSIFAIVDEGTGVINYDDQYIAIPSTAEKGHLNVFIELTTPGGHSSVPPDHTSIGIISRLVALLEDHPFDPILSAKNPLSQFLKTVTKDSKNVPDSLKKDIQNLDKDKSANERVIEYLSKEPSTNYAIRTSQAIDIIHGGVKSNALPEYVTLLINHRISADSNSKETVDHFLTHLKKISKQFDLGIILDGEFIIPSTKNGVFNVSAQDPLEPSPISPIDGEIWDVFAGTIKHVFDDIVLKDTNETLKIAPYLMVGNTDTRRYWGLTRNIYRFQAQLAKSEDLTSGIHSVNEHISVDQHLQVLTFLYEFILNVDKVKDN</sequence>
<feature type="binding site" evidence="7">
    <location>
        <position position="233"/>
    </location>
    <ligand>
        <name>Zn(2+)</name>
        <dbReference type="ChEBI" id="CHEBI:29105"/>
        <label>1</label>
    </ligand>
</feature>
<dbReference type="RefSeq" id="XP_019037156.1">
    <property type="nucleotide sequence ID" value="XM_019182782.1"/>
</dbReference>
<evidence type="ECO:0000256" key="5">
    <source>
        <dbReference type="ARBA" id="ARBA00022833"/>
    </source>
</evidence>
<dbReference type="InterPro" id="IPR001261">
    <property type="entry name" value="ArgE/DapE_CS"/>
</dbReference>
<dbReference type="STRING" id="683960.A0A1E3NXN3"/>
<accession>A0A1E3NXN3</accession>
<dbReference type="Proteomes" id="UP000094112">
    <property type="component" value="Unassembled WGS sequence"/>
</dbReference>
<dbReference type="Pfam" id="PF01546">
    <property type="entry name" value="Peptidase_M20"/>
    <property type="match status" value="1"/>
</dbReference>
<dbReference type="Gene3D" id="3.40.630.10">
    <property type="entry name" value="Zn peptidases"/>
    <property type="match status" value="1"/>
</dbReference>
<dbReference type="InterPro" id="IPR017141">
    <property type="entry name" value="Pept_M20_carboxypep"/>
</dbReference>
<dbReference type="SUPFAM" id="SSF53187">
    <property type="entry name" value="Zn-dependent exopeptidases"/>
    <property type="match status" value="1"/>
</dbReference>
<dbReference type="GeneID" id="30200028"/>
<keyword evidence="10" id="KW-1185">Reference proteome</keyword>
<evidence type="ECO:0000256" key="7">
    <source>
        <dbReference type="PIRSR" id="PIRSR037217-2"/>
    </source>
</evidence>
<evidence type="ECO:0000256" key="6">
    <source>
        <dbReference type="PIRSR" id="PIRSR037217-1"/>
    </source>
</evidence>
<dbReference type="PIRSF" id="PIRSF037217">
    <property type="entry name" value="Carboxypeptidase_S"/>
    <property type="match status" value="1"/>
</dbReference>
<dbReference type="EMBL" id="KV454212">
    <property type="protein sequence ID" value="ODQ57949.1"/>
    <property type="molecule type" value="Genomic_DNA"/>
</dbReference>
<dbReference type="PANTHER" id="PTHR45962">
    <property type="entry name" value="N-FATTY-ACYL-AMINO ACID SYNTHASE/HYDROLASE PM20D1"/>
    <property type="match status" value="1"/>
</dbReference>
<keyword evidence="2" id="KW-0645">Protease</keyword>
<keyword evidence="5 7" id="KW-0862">Zinc</keyword>
<dbReference type="GO" id="GO:0051603">
    <property type="term" value="P:proteolysis involved in protein catabolic process"/>
    <property type="evidence" value="ECO:0007669"/>
    <property type="project" value="TreeGrafter"/>
</dbReference>
<dbReference type="CDD" id="cd05674">
    <property type="entry name" value="M20_yscS"/>
    <property type="match status" value="1"/>
</dbReference>
<dbReference type="OrthoDB" id="3064516at2759"/>
<dbReference type="InterPro" id="IPR036264">
    <property type="entry name" value="Bact_exopeptidase_dim_dom"/>
</dbReference>
<dbReference type="GO" id="GO:0004181">
    <property type="term" value="F:metallocarboxypeptidase activity"/>
    <property type="evidence" value="ECO:0007669"/>
    <property type="project" value="InterPro"/>
</dbReference>
<reference evidence="9 10" key="1">
    <citation type="journal article" date="2016" name="Proc. Natl. Acad. Sci. U.S.A.">
        <title>Comparative genomics of biotechnologically important yeasts.</title>
        <authorList>
            <person name="Riley R."/>
            <person name="Haridas S."/>
            <person name="Wolfe K.H."/>
            <person name="Lopes M.R."/>
            <person name="Hittinger C.T."/>
            <person name="Goeker M."/>
            <person name="Salamov A.A."/>
            <person name="Wisecaver J.H."/>
            <person name="Long T.M."/>
            <person name="Calvey C.H."/>
            <person name="Aerts A.L."/>
            <person name="Barry K.W."/>
            <person name="Choi C."/>
            <person name="Clum A."/>
            <person name="Coughlan A.Y."/>
            <person name="Deshpande S."/>
            <person name="Douglass A.P."/>
            <person name="Hanson S.J."/>
            <person name="Klenk H.-P."/>
            <person name="LaButti K.M."/>
            <person name="Lapidus A."/>
            <person name="Lindquist E.A."/>
            <person name="Lipzen A.M."/>
            <person name="Meier-Kolthoff J.P."/>
            <person name="Ohm R.A."/>
            <person name="Otillar R.P."/>
            <person name="Pangilinan J.L."/>
            <person name="Peng Y."/>
            <person name="Rokas A."/>
            <person name="Rosa C.A."/>
            <person name="Scheuner C."/>
            <person name="Sibirny A.A."/>
            <person name="Slot J.C."/>
            <person name="Stielow J.B."/>
            <person name="Sun H."/>
            <person name="Kurtzman C.P."/>
            <person name="Blackwell M."/>
            <person name="Grigoriev I.V."/>
            <person name="Jeffries T.W."/>
        </authorList>
    </citation>
    <scope>NUCLEOTIDE SEQUENCE [LARGE SCALE GENOMIC DNA]</scope>
    <source>
        <strain evidence="10">ATCC 58044 / CBS 1984 / NCYC 433 / NRRL Y-366-8</strain>
    </source>
</reference>
<dbReference type="InterPro" id="IPR002933">
    <property type="entry name" value="Peptidase_M20"/>
</dbReference>
<feature type="binding site" evidence="7">
    <location>
        <position position="198"/>
    </location>
    <ligand>
        <name>Zn(2+)</name>
        <dbReference type="ChEBI" id="CHEBI:29105"/>
        <label>2</label>
    </ligand>
</feature>
<name>A0A1E3NXN3_WICAA</name>
<dbReference type="FunFam" id="3.40.630.10:FF:000027">
    <property type="entry name" value="N-fatty-acyl-amino acid synthase/hydrolase PM20D1"/>
    <property type="match status" value="1"/>
</dbReference>
<organism evidence="9 10">
    <name type="scientific">Wickerhamomyces anomalus (strain ATCC 58044 / CBS 1984 / NCYC 433 / NRRL Y-366-8)</name>
    <name type="common">Yeast</name>
    <name type="synonym">Hansenula anomala</name>
    <dbReference type="NCBI Taxonomy" id="683960"/>
    <lineage>
        <taxon>Eukaryota</taxon>
        <taxon>Fungi</taxon>
        <taxon>Dikarya</taxon>
        <taxon>Ascomycota</taxon>
        <taxon>Saccharomycotina</taxon>
        <taxon>Saccharomycetes</taxon>
        <taxon>Phaffomycetales</taxon>
        <taxon>Wickerhamomycetaceae</taxon>
        <taxon>Wickerhamomyces</taxon>
    </lineage>
</organism>
<feature type="binding site" evidence="7">
    <location>
        <position position="163"/>
    </location>
    <ligand>
        <name>Zn(2+)</name>
        <dbReference type="ChEBI" id="CHEBI:29105"/>
        <label>2</label>
    </ligand>
</feature>
<evidence type="ECO:0000313" key="9">
    <source>
        <dbReference type="EMBL" id="ODQ57949.1"/>
    </source>
</evidence>
<dbReference type="PROSITE" id="PS00759">
    <property type="entry name" value="ARGE_DAPE_CPG2_2"/>
    <property type="match status" value="1"/>
</dbReference>
<feature type="active site" description="Proton acceptor" evidence="6">
    <location>
        <position position="232"/>
    </location>
</feature>
<keyword evidence="4" id="KW-0378">Hydrolase</keyword>
<gene>
    <name evidence="9" type="ORF">WICANDRAFT_56460</name>
</gene>
<dbReference type="GO" id="GO:0046872">
    <property type="term" value="F:metal ion binding"/>
    <property type="evidence" value="ECO:0007669"/>
    <property type="project" value="UniProtKB-KW"/>
</dbReference>
<dbReference type="AlphaFoldDB" id="A0A1E3NXN3"/>
<evidence type="ECO:0000256" key="1">
    <source>
        <dbReference type="ARBA" id="ARBA00006247"/>
    </source>
</evidence>
<evidence type="ECO:0000256" key="2">
    <source>
        <dbReference type="ARBA" id="ARBA00022670"/>
    </source>
</evidence>
<evidence type="ECO:0000259" key="8">
    <source>
        <dbReference type="Pfam" id="PF07687"/>
    </source>
</evidence>
<dbReference type="PANTHER" id="PTHR45962:SF1">
    <property type="entry name" value="N-FATTY-ACYL-AMINO ACID SYNTHASE_HYDROLASE PM20D1"/>
    <property type="match status" value="1"/>
</dbReference>
<protein>
    <recommendedName>
        <fullName evidence="8">Peptidase M20 dimerisation domain-containing protein</fullName>
    </recommendedName>
</protein>